<comment type="subcellular location">
    <subcellularLocation>
        <location evidence="1">Cell membrane</location>
        <topology evidence="1">Multi-pass membrane protein</topology>
    </subcellularLocation>
</comment>
<dbReference type="RefSeq" id="WP_127692764.1">
    <property type="nucleotide sequence ID" value="NZ_SACQ01000001.1"/>
</dbReference>
<feature type="transmembrane region" description="Helical" evidence="8">
    <location>
        <begin position="149"/>
        <end position="165"/>
    </location>
</feature>
<evidence type="ECO:0000256" key="4">
    <source>
        <dbReference type="ARBA" id="ARBA00022475"/>
    </source>
</evidence>
<evidence type="ECO:0000256" key="3">
    <source>
        <dbReference type="ARBA" id="ARBA00022448"/>
    </source>
</evidence>
<keyword evidence="7 8" id="KW-0472">Membrane</keyword>
<keyword evidence="5 8" id="KW-0812">Transmembrane</keyword>
<dbReference type="InterPro" id="IPR000620">
    <property type="entry name" value="EamA_dom"/>
</dbReference>
<organism evidence="10 11">
    <name type="scientific">Neptunomonas marina</name>
    <dbReference type="NCBI Taxonomy" id="1815562"/>
    <lineage>
        <taxon>Bacteria</taxon>
        <taxon>Pseudomonadati</taxon>
        <taxon>Pseudomonadota</taxon>
        <taxon>Gammaproteobacteria</taxon>
        <taxon>Oceanospirillales</taxon>
        <taxon>Oceanospirillaceae</taxon>
        <taxon>Neptunomonas</taxon>
    </lineage>
</organism>
<dbReference type="SUPFAM" id="SSF103481">
    <property type="entry name" value="Multidrug resistance efflux transporter EmrE"/>
    <property type="match status" value="2"/>
</dbReference>
<evidence type="ECO:0000256" key="1">
    <source>
        <dbReference type="ARBA" id="ARBA00004651"/>
    </source>
</evidence>
<feature type="domain" description="EamA" evidence="9">
    <location>
        <begin position="153"/>
        <end position="280"/>
    </location>
</feature>
<evidence type="ECO:0000313" key="10">
    <source>
        <dbReference type="EMBL" id="RVU32595.1"/>
    </source>
</evidence>
<feature type="transmembrane region" description="Helical" evidence="8">
    <location>
        <begin position="7"/>
        <end position="28"/>
    </location>
</feature>
<evidence type="ECO:0000259" key="9">
    <source>
        <dbReference type="Pfam" id="PF00892"/>
    </source>
</evidence>
<feature type="transmembrane region" description="Helical" evidence="8">
    <location>
        <begin position="209"/>
        <end position="230"/>
    </location>
</feature>
<keyword evidence="11" id="KW-1185">Reference proteome</keyword>
<feature type="transmembrane region" description="Helical" evidence="8">
    <location>
        <begin position="237"/>
        <end position="260"/>
    </location>
</feature>
<dbReference type="EMBL" id="SACQ01000001">
    <property type="protein sequence ID" value="RVU32595.1"/>
    <property type="molecule type" value="Genomic_DNA"/>
</dbReference>
<evidence type="ECO:0000313" key="11">
    <source>
        <dbReference type="Proteomes" id="UP000282818"/>
    </source>
</evidence>
<dbReference type="GO" id="GO:0005886">
    <property type="term" value="C:plasma membrane"/>
    <property type="evidence" value="ECO:0007669"/>
    <property type="project" value="UniProtKB-SubCell"/>
</dbReference>
<dbReference type="Proteomes" id="UP000282818">
    <property type="component" value="Unassembled WGS sequence"/>
</dbReference>
<dbReference type="Pfam" id="PF00892">
    <property type="entry name" value="EamA"/>
    <property type="match status" value="2"/>
</dbReference>
<dbReference type="NCBIfam" id="TIGR00688">
    <property type="entry name" value="rarD"/>
    <property type="match status" value="1"/>
</dbReference>
<comment type="similarity">
    <text evidence="2">Belongs to the EamA transporter family.</text>
</comment>
<dbReference type="PANTHER" id="PTHR22911">
    <property type="entry name" value="ACYL-MALONYL CONDENSING ENZYME-RELATED"/>
    <property type="match status" value="1"/>
</dbReference>
<protein>
    <submittedName>
        <fullName evidence="10">EamA family transporter RarD</fullName>
    </submittedName>
</protein>
<dbReference type="InterPro" id="IPR004626">
    <property type="entry name" value="RarD"/>
</dbReference>
<evidence type="ECO:0000256" key="7">
    <source>
        <dbReference type="ARBA" id="ARBA00023136"/>
    </source>
</evidence>
<dbReference type="PANTHER" id="PTHR22911:SF137">
    <property type="entry name" value="SOLUTE CARRIER FAMILY 35 MEMBER G2-RELATED"/>
    <property type="match status" value="1"/>
</dbReference>
<keyword evidence="6 8" id="KW-1133">Transmembrane helix</keyword>
<feature type="transmembrane region" description="Helical" evidence="8">
    <location>
        <begin position="102"/>
        <end position="119"/>
    </location>
</feature>
<keyword evidence="4" id="KW-1003">Cell membrane</keyword>
<evidence type="ECO:0000256" key="8">
    <source>
        <dbReference type="SAM" id="Phobius"/>
    </source>
</evidence>
<feature type="domain" description="EamA" evidence="9">
    <location>
        <begin position="6"/>
        <end position="138"/>
    </location>
</feature>
<gene>
    <name evidence="10" type="primary">rarD</name>
    <name evidence="10" type="ORF">EOE65_02775</name>
</gene>
<feature type="transmembrane region" description="Helical" evidence="8">
    <location>
        <begin position="40"/>
        <end position="58"/>
    </location>
</feature>
<sequence length="295" mass="32184">MNDSQRGLLLALAAYGIWGCFALFFHLVKHIPAVEVLGHRVLWSLIFVAIVLSVTRQWKKVRYAFNDRRLLLLLAGSSCMIAINWVLYIWAVGAGRAVEASLGYFINPLVAVALAVIFLKETLFGFQKIAIGLALAGVGYKLISVGELPWISLTLATTFAFYGLIRKQTQVDAVSGLFIETLILVPAALVYLSYLLLAGTGSSLSSYDWGLLMLSGIITALPLIAFSAAAKHLSLTVLGFMIYLAPSLQLLSAVLILGEPFNQDDWVTFALIWAGLIVFSGGAALKHQRRRTKHS</sequence>
<dbReference type="InterPro" id="IPR037185">
    <property type="entry name" value="EmrE-like"/>
</dbReference>
<feature type="transmembrane region" description="Helical" evidence="8">
    <location>
        <begin position="266"/>
        <end position="285"/>
    </location>
</feature>
<accession>A0A437QDS5</accession>
<dbReference type="AlphaFoldDB" id="A0A437QDS5"/>
<evidence type="ECO:0000256" key="2">
    <source>
        <dbReference type="ARBA" id="ARBA00007362"/>
    </source>
</evidence>
<feature type="transmembrane region" description="Helical" evidence="8">
    <location>
        <begin position="70"/>
        <end position="90"/>
    </location>
</feature>
<evidence type="ECO:0000256" key="6">
    <source>
        <dbReference type="ARBA" id="ARBA00022989"/>
    </source>
</evidence>
<feature type="transmembrane region" description="Helical" evidence="8">
    <location>
        <begin position="177"/>
        <end position="197"/>
    </location>
</feature>
<feature type="transmembrane region" description="Helical" evidence="8">
    <location>
        <begin position="126"/>
        <end position="143"/>
    </location>
</feature>
<name>A0A437QDS5_9GAMM</name>
<keyword evidence="3" id="KW-0813">Transport</keyword>
<evidence type="ECO:0000256" key="5">
    <source>
        <dbReference type="ARBA" id="ARBA00022692"/>
    </source>
</evidence>
<proteinExistence type="inferred from homology"/>
<comment type="caution">
    <text evidence="10">The sequence shown here is derived from an EMBL/GenBank/DDBJ whole genome shotgun (WGS) entry which is preliminary data.</text>
</comment>
<reference evidence="10 11" key="1">
    <citation type="submission" date="2019-01" db="EMBL/GenBank/DDBJ databases">
        <authorList>
            <person name="Chen W.-M."/>
        </authorList>
    </citation>
    <scope>NUCLEOTIDE SEQUENCE [LARGE SCALE GENOMIC DNA]</scope>
    <source>
        <strain evidence="10 11">HPM-16</strain>
    </source>
</reference>